<feature type="transmembrane region" description="Helical" evidence="9">
    <location>
        <begin position="343"/>
        <end position="366"/>
    </location>
</feature>
<comment type="subcellular location">
    <subcellularLocation>
        <location evidence="1">Cell membrane</location>
        <topology evidence="1">Multi-pass membrane protein</topology>
    </subcellularLocation>
</comment>
<dbReference type="PANTHER" id="PTHR43531:SF11">
    <property type="entry name" value="METHYL-ACCEPTING CHEMOTAXIS PROTEIN 3"/>
    <property type="match status" value="1"/>
</dbReference>
<keyword evidence="6 9" id="KW-0472">Membrane</keyword>
<feature type="transmembrane region" description="Helical" evidence="9">
    <location>
        <begin position="312"/>
        <end position="331"/>
    </location>
</feature>
<sequence length="687" mass="74516">MKLRTKLTGFQVLAVVVTIVLLCIVFIFQLNQYADGEIASYREQSMEREKKQLDELVGMASKTIEEYHRRSQDIDGLKQATMAGLKRVVDSVVSQAENELKAGDGPQVRATIKDLVEAVRFDGGNYLWINDMDVRMVMHGTNPALNGKDMSQFKDPEGTYLFREMVELCRRDGAGMVSYLWAKPGETEPKLKVSYVRLIPELGWIFGTGAWIEDVTAQMQAEAAQQVSAMRMEDGNYFWINDLDSIMIAHSSEDLIGKSLAGLQDKRGNYMIRDMTELAKSKGEGFLTYWWSKPGREGEYPKLSYVRMFEPWQWVVGMGVYTDAIDVAVAAKQAAVSKTVNRMLILIVIVAVVLALLAAVSGLVFARGVTNTIGAEPLEMADIAGTIAEGDLTRDMNTDQPALGVFAALKRMAENLVGIVTDVKNAAEQVAAGSEELTASAETLSQSVTEQAAAIERVTGLVSDMNDGITRNSENARESERIVLRVAEEAQEGGEAVDITVRTMKEIAERISIIEEIARQTNLLALNAAIEAARAGEHGKGFAVVASEVRKLAEKSGQAAAEISELSAQSVDVAERAGAIIGKVVPDVRRSADLVQEVAAASADQTGQAARITDSIREMDQAVQSNASSAEELAATAEELSSQAVQLQQTMDYFTVAGNNGRPVVRVAGQPVQALPSGDDATGLVKY</sequence>
<keyword evidence="12" id="KW-1185">Reference proteome</keyword>
<dbReference type="PROSITE" id="PS50111">
    <property type="entry name" value="CHEMOTAXIS_TRANSDUC_2"/>
    <property type="match status" value="1"/>
</dbReference>
<dbReference type="EMBL" id="AP017378">
    <property type="protein sequence ID" value="BBD06781.1"/>
    <property type="molecule type" value="Genomic_DNA"/>
</dbReference>
<evidence type="ECO:0000313" key="12">
    <source>
        <dbReference type="Proteomes" id="UP000269883"/>
    </source>
</evidence>
<feature type="domain" description="Methyl-accepting transducer" evidence="10">
    <location>
        <begin position="426"/>
        <end position="641"/>
    </location>
</feature>
<dbReference type="SUPFAM" id="SSF58104">
    <property type="entry name" value="Methyl-accepting chemotaxis protein (MCP) signaling domain"/>
    <property type="match status" value="1"/>
</dbReference>
<dbReference type="GO" id="GO:0007165">
    <property type="term" value="P:signal transduction"/>
    <property type="evidence" value="ECO:0007669"/>
    <property type="project" value="UniProtKB-KW"/>
</dbReference>
<keyword evidence="5 9" id="KW-1133">Transmembrane helix</keyword>
<keyword evidence="4 9" id="KW-0812">Transmembrane</keyword>
<dbReference type="RefSeq" id="WP_126375592.1">
    <property type="nucleotide sequence ID" value="NZ_AP017378.1"/>
</dbReference>
<name>A0A2Z6AU79_9BACT</name>
<proteinExistence type="inferred from homology"/>
<evidence type="ECO:0000256" key="1">
    <source>
        <dbReference type="ARBA" id="ARBA00004651"/>
    </source>
</evidence>
<evidence type="ECO:0000256" key="7">
    <source>
        <dbReference type="ARBA" id="ARBA00029447"/>
    </source>
</evidence>
<accession>A0A2Z6AU79</accession>
<dbReference type="GO" id="GO:0005886">
    <property type="term" value="C:plasma membrane"/>
    <property type="evidence" value="ECO:0007669"/>
    <property type="project" value="UniProtKB-SubCell"/>
</dbReference>
<dbReference type="InterPro" id="IPR004010">
    <property type="entry name" value="Double_Cache_2"/>
</dbReference>
<protein>
    <submittedName>
        <fullName evidence="11">Methyl-accepting chemotaxis sensory transducer with Cache sensor</fullName>
    </submittedName>
</protein>
<dbReference type="InterPro" id="IPR051310">
    <property type="entry name" value="MCP_chemotaxis"/>
</dbReference>
<dbReference type="Pfam" id="PF00015">
    <property type="entry name" value="MCPsignal"/>
    <property type="match status" value="1"/>
</dbReference>
<keyword evidence="3" id="KW-0145">Chemotaxis</keyword>
<evidence type="ECO:0000256" key="8">
    <source>
        <dbReference type="PROSITE-ProRule" id="PRU00284"/>
    </source>
</evidence>
<evidence type="ECO:0000256" key="5">
    <source>
        <dbReference type="ARBA" id="ARBA00022989"/>
    </source>
</evidence>
<dbReference type="Pfam" id="PF08269">
    <property type="entry name" value="dCache_2"/>
    <property type="match status" value="1"/>
</dbReference>
<reference evidence="11 12" key="1">
    <citation type="journal article" date="2018" name="Sci. Adv.">
        <title>Multi-heme cytochromes provide a pathway for survival in energy-limited environments.</title>
        <authorList>
            <person name="Deng X."/>
            <person name="Dohmae N."/>
            <person name="Nealson K.H."/>
            <person name="Hashimoto K."/>
            <person name="Okamoto A."/>
        </authorList>
    </citation>
    <scope>NUCLEOTIDE SEQUENCE [LARGE SCALE GENOMIC DNA]</scope>
    <source>
        <strain evidence="11 12">IS5</strain>
    </source>
</reference>
<dbReference type="GO" id="GO:0004888">
    <property type="term" value="F:transmembrane signaling receptor activity"/>
    <property type="evidence" value="ECO:0007669"/>
    <property type="project" value="TreeGrafter"/>
</dbReference>
<dbReference type="OrthoDB" id="9791237at2"/>
<feature type="transmembrane region" description="Helical" evidence="9">
    <location>
        <begin position="12"/>
        <end position="30"/>
    </location>
</feature>
<evidence type="ECO:0000256" key="3">
    <source>
        <dbReference type="ARBA" id="ARBA00022500"/>
    </source>
</evidence>
<dbReference type="GO" id="GO:0006935">
    <property type="term" value="P:chemotaxis"/>
    <property type="evidence" value="ECO:0007669"/>
    <property type="project" value="UniProtKB-KW"/>
</dbReference>
<dbReference type="SMART" id="SM01049">
    <property type="entry name" value="Cache_2"/>
    <property type="match status" value="2"/>
</dbReference>
<keyword evidence="2" id="KW-1003">Cell membrane</keyword>
<comment type="similarity">
    <text evidence="7">Belongs to the methyl-accepting chemotaxis (MCP) protein family.</text>
</comment>
<dbReference type="AlphaFoldDB" id="A0A2Z6AU79"/>
<evidence type="ECO:0000313" key="11">
    <source>
        <dbReference type="EMBL" id="BBD06781.1"/>
    </source>
</evidence>
<dbReference type="KEGG" id="dfl:DFE_0055"/>
<evidence type="ECO:0000259" key="10">
    <source>
        <dbReference type="PROSITE" id="PS50111"/>
    </source>
</evidence>
<dbReference type="InterPro" id="IPR004089">
    <property type="entry name" value="MCPsignal_dom"/>
</dbReference>
<dbReference type="SMART" id="SM00283">
    <property type="entry name" value="MA"/>
    <property type="match status" value="1"/>
</dbReference>
<evidence type="ECO:0000256" key="6">
    <source>
        <dbReference type="ARBA" id="ARBA00023136"/>
    </source>
</evidence>
<keyword evidence="8" id="KW-0807">Transducer</keyword>
<gene>
    <name evidence="11" type="ORF">DFE_0055</name>
</gene>
<dbReference type="InterPro" id="IPR033480">
    <property type="entry name" value="sCache_2"/>
</dbReference>
<dbReference type="Gene3D" id="3.30.450.20">
    <property type="entry name" value="PAS domain"/>
    <property type="match status" value="2"/>
</dbReference>
<dbReference type="PANTHER" id="PTHR43531">
    <property type="entry name" value="PROTEIN ICFG"/>
    <property type="match status" value="1"/>
</dbReference>
<evidence type="ECO:0000256" key="2">
    <source>
        <dbReference type="ARBA" id="ARBA00022475"/>
    </source>
</evidence>
<dbReference type="Gene3D" id="1.10.287.950">
    <property type="entry name" value="Methyl-accepting chemotaxis protein"/>
    <property type="match status" value="1"/>
</dbReference>
<evidence type="ECO:0000256" key="9">
    <source>
        <dbReference type="SAM" id="Phobius"/>
    </source>
</evidence>
<evidence type="ECO:0000256" key="4">
    <source>
        <dbReference type="ARBA" id="ARBA00022692"/>
    </source>
</evidence>
<dbReference type="Proteomes" id="UP000269883">
    <property type="component" value="Chromosome"/>
</dbReference>
<organism evidence="11 12">
    <name type="scientific">Desulfovibrio ferrophilus</name>
    <dbReference type="NCBI Taxonomy" id="241368"/>
    <lineage>
        <taxon>Bacteria</taxon>
        <taxon>Pseudomonadati</taxon>
        <taxon>Thermodesulfobacteriota</taxon>
        <taxon>Desulfovibrionia</taxon>
        <taxon>Desulfovibrionales</taxon>
        <taxon>Desulfovibrionaceae</taxon>
        <taxon>Desulfovibrio</taxon>
    </lineage>
</organism>